<dbReference type="RefSeq" id="WP_185036237.1">
    <property type="nucleotide sequence ID" value="NZ_BNBN01000006.1"/>
</dbReference>
<keyword evidence="3" id="KW-1185">Reference proteome</keyword>
<protein>
    <recommendedName>
        <fullName evidence="4">Excalibur calcium-binding domain-containing protein</fullName>
    </recommendedName>
</protein>
<sequence length="128" mass="13325">MGSRSKYLGDPSYSSFAAGFPDVERDTVHILDVSGGTVTVTIDVLRPDGTQQVCEGTYTVRGGIIIDAAIRLVAPPVPYEPESSYPTGPSAGEPDVDCPDLPGPVRVGPSDPHNLDSDGDGTGCEADY</sequence>
<reference evidence="2 3" key="1">
    <citation type="submission" date="2020-08" db="EMBL/GenBank/DDBJ databases">
        <title>Genomic Encyclopedia of Type Strains, Phase IV (KMG-IV): sequencing the most valuable type-strain genomes for metagenomic binning, comparative biology and taxonomic classification.</title>
        <authorList>
            <person name="Goeker M."/>
        </authorList>
    </citation>
    <scope>NUCLEOTIDE SEQUENCE [LARGE SCALE GENOMIC DNA]</scope>
    <source>
        <strain evidence="2 3">DSM 40141</strain>
    </source>
</reference>
<evidence type="ECO:0000256" key="1">
    <source>
        <dbReference type="SAM" id="MobiDB-lite"/>
    </source>
</evidence>
<dbReference type="Proteomes" id="UP000540423">
    <property type="component" value="Unassembled WGS sequence"/>
</dbReference>
<organism evidence="2 3">
    <name type="scientific">Streptomyces candidus</name>
    <dbReference type="NCBI Taxonomy" id="67283"/>
    <lineage>
        <taxon>Bacteria</taxon>
        <taxon>Bacillati</taxon>
        <taxon>Actinomycetota</taxon>
        <taxon>Actinomycetes</taxon>
        <taxon>Kitasatosporales</taxon>
        <taxon>Streptomycetaceae</taxon>
        <taxon>Streptomyces</taxon>
    </lineage>
</organism>
<dbReference type="AlphaFoldDB" id="A0A7X0HL77"/>
<evidence type="ECO:0000313" key="2">
    <source>
        <dbReference type="EMBL" id="MBB6439720.1"/>
    </source>
</evidence>
<name>A0A7X0HL77_9ACTN</name>
<comment type="caution">
    <text evidence="2">The sequence shown here is derived from an EMBL/GenBank/DDBJ whole genome shotgun (WGS) entry which is preliminary data.</text>
</comment>
<proteinExistence type="predicted"/>
<dbReference type="EMBL" id="JACHEM010000027">
    <property type="protein sequence ID" value="MBB6439720.1"/>
    <property type="molecule type" value="Genomic_DNA"/>
</dbReference>
<evidence type="ECO:0008006" key="4">
    <source>
        <dbReference type="Google" id="ProtNLM"/>
    </source>
</evidence>
<feature type="region of interest" description="Disordered" evidence="1">
    <location>
        <begin position="77"/>
        <end position="128"/>
    </location>
</feature>
<evidence type="ECO:0000313" key="3">
    <source>
        <dbReference type="Proteomes" id="UP000540423"/>
    </source>
</evidence>
<accession>A0A7X0HL77</accession>
<gene>
    <name evidence="2" type="ORF">HNQ79_006232</name>
</gene>